<dbReference type="InterPro" id="IPR057205">
    <property type="entry name" value="DUF7883"/>
</dbReference>
<dbReference type="Proteomes" id="UP000192257">
    <property type="component" value="Unassembled WGS sequence"/>
</dbReference>
<organism evidence="3 4">
    <name type="scientific">Trypanosoma theileri</name>
    <dbReference type="NCBI Taxonomy" id="67003"/>
    <lineage>
        <taxon>Eukaryota</taxon>
        <taxon>Discoba</taxon>
        <taxon>Euglenozoa</taxon>
        <taxon>Kinetoplastea</taxon>
        <taxon>Metakinetoplastina</taxon>
        <taxon>Trypanosomatida</taxon>
        <taxon>Trypanosomatidae</taxon>
        <taxon>Trypanosoma</taxon>
    </lineage>
</organism>
<dbReference type="GeneID" id="39986401"/>
<evidence type="ECO:0000313" key="3">
    <source>
        <dbReference type="EMBL" id="ORC87879.1"/>
    </source>
</evidence>
<dbReference type="Pfam" id="PF25367">
    <property type="entry name" value="DUF7883"/>
    <property type="match status" value="1"/>
</dbReference>
<feature type="region of interest" description="Disordered" evidence="1">
    <location>
        <begin position="171"/>
        <end position="202"/>
    </location>
</feature>
<dbReference type="RefSeq" id="XP_028881945.1">
    <property type="nucleotide sequence ID" value="XM_029026621.1"/>
</dbReference>
<keyword evidence="4" id="KW-1185">Reference proteome</keyword>
<proteinExistence type="predicted"/>
<dbReference type="VEuPathDB" id="TriTrypDB:TM35_000191230"/>
<dbReference type="AlphaFoldDB" id="A0A1X0NUK6"/>
<sequence>MRGLRRLPSLLLPSAARRFLTPGEDDALWANMRLVLRRHGALPLPRVSALLSDEVLELMPAVAGGLRRYVLDRPARFAVAVLPGGVTVVMLAAELRRAGENAGTIAHVLANIAVAPQQQMSIAQLFRAIPTLEQRKLGSERRLEALLLQHPSLVTVHDGIVRAAPTTYMSRKGILSPPPAPPPPSSLLGQQQQQQQHQGRIGREVKSLPEAPSIVGSLTDDPKLNKLLILLQKTVPFSHYIPLRSLLRMSRSSMCFSPGMPVEEILSELQRVPATSLDCRVIGEEMDDVFLRMVDAERRIFVNDESTIDIKYSVLRLGPLLLNAFRVYAAESPENRRKLQSGIAMADLKDILPSDLMKQLYLYETKQKDAACIFIFDRLRHLFDVNMNAYMVRPWEVLGEDGQPSSLTWQTTPVPVVLRHSLTALAEKPLSPEKFLASLPKNSREQMQLAYPTVEAFVANHSLYLLLKDGLVWTPYLAAASQGARVPSAGRTIVSGRHLTESAKAQMLMEALPKDHPVEWNRFRGHSTVRDLPFSVFSIKPDFFDKHREYFRVYEVLGCHKLIVGRRDGNPPPAHYLHSPCNSLADLVRQMALFSIGGAQESSIMNLLSKEARLMVRRYGTLEQIARQLPMWFHVQNERQEQGSAIISYIVTDTPSHEAHDKPQRGEE</sequence>
<dbReference type="EMBL" id="NBCO01000019">
    <property type="protein sequence ID" value="ORC87879.1"/>
    <property type="molecule type" value="Genomic_DNA"/>
</dbReference>
<accession>A0A1X0NUK6</accession>
<evidence type="ECO:0000256" key="1">
    <source>
        <dbReference type="SAM" id="MobiDB-lite"/>
    </source>
</evidence>
<evidence type="ECO:0000313" key="4">
    <source>
        <dbReference type="Proteomes" id="UP000192257"/>
    </source>
</evidence>
<comment type="caution">
    <text evidence="3">The sequence shown here is derived from an EMBL/GenBank/DDBJ whole genome shotgun (WGS) entry which is preliminary data.</text>
</comment>
<feature type="domain" description="DUF7883" evidence="2">
    <location>
        <begin position="312"/>
        <end position="406"/>
    </location>
</feature>
<feature type="compositionally biased region" description="Low complexity" evidence="1">
    <location>
        <begin position="186"/>
        <end position="196"/>
    </location>
</feature>
<protein>
    <recommendedName>
        <fullName evidence="2">DUF7883 domain-containing protein</fullName>
    </recommendedName>
</protein>
<dbReference type="OrthoDB" id="272226at2759"/>
<evidence type="ECO:0000259" key="2">
    <source>
        <dbReference type="Pfam" id="PF25367"/>
    </source>
</evidence>
<gene>
    <name evidence="3" type="ORF">TM35_000191230</name>
</gene>
<name>A0A1X0NUK6_9TRYP</name>
<reference evidence="3 4" key="1">
    <citation type="submission" date="2017-03" db="EMBL/GenBank/DDBJ databases">
        <title>An alternative strategy for trypanosome survival in the mammalian bloodstream revealed through genome and transcriptome analysis of the ubiquitous bovine parasite Trypanosoma (Megatrypanum) theileri.</title>
        <authorList>
            <person name="Kelly S."/>
            <person name="Ivens A."/>
            <person name="Mott A."/>
            <person name="O'Neill E."/>
            <person name="Emms D."/>
            <person name="Macleod O."/>
            <person name="Voorheis P."/>
            <person name="Matthews J."/>
            <person name="Matthews K."/>
            <person name="Carrington M."/>
        </authorList>
    </citation>
    <scope>NUCLEOTIDE SEQUENCE [LARGE SCALE GENOMIC DNA]</scope>
    <source>
        <strain evidence="3">Edinburgh</strain>
    </source>
</reference>
<feature type="compositionally biased region" description="Pro residues" evidence="1">
    <location>
        <begin position="176"/>
        <end position="185"/>
    </location>
</feature>